<keyword evidence="6" id="KW-1185">Reference proteome</keyword>
<evidence type="ECO:0000259" key="4">
    <source>
        <dbReference type="PROSITE" id="PS50110"/>
    </source>
</evidence>
<dbReference type="Gene3D" id="3.40.50.2300">
    <property type="match status" value="1"/>
</dbReference>
<dbReference type="AlphaFoldDB" id="A0A176S0B3"/>
<feature type="domain" description="Response regulatory" evidence="4">
    <location>
        <begin position="8"/>
        <end position="78"/>
    </location>
</feature>
<proteinExistence type="predicted"/>
<organism evidence="5 6">
    <name type="scientific">Candidatus Thiomargarita nelsonii</name>
    <dbReference type="NCBI Taxonomy" id="1003181"/>
    <lineage>
        <taxon>Bacteria</taxon>
        <taxon>Pseudomonadati</taxon>
        <taxon>Pseudomonadota</taxon>
        <taxon>Gammaproteobacteria</taxon>
        <taxon>Thiotrichales</taxon>
        <taxon>Thiotrichaceae</taxon>
        <taxon>Thiomargarita</taxon>
    </lineage>
</organism>
<sequence>MNNEQKSSVLIIDDTLGNLKVLFNYLEKANFKVLIAEKGESGLKRLKYLKPDIILLDVIMPGMDGFEVCRRLKANEES</sequence>
<reference evidence="5 6" key="1">
    <citation type="submission" date="2016-05" db="EMBL/GenBank/DDBJ databases">
        <title>Single-cell genome of chain-forming Candidatus Thiomargarita nelsonii and comparison to other large sulfur-oxidizing bacteria.</title>
        <authorList>
            <person name="Winkel M."/>
            <person name="Salman V."/>
            <person name="Woyke T."/>
            <person name="Schulz-Vogt H."/>
            <person name="Richter M."/>
            <person name="Flood B."/>
            <person name="Bailey J."/>
            <person name="Amann R."/>
            <person name="Mussmann M."/>
        </authorList>
    </citation>
    <scope>NUCLEOTIDE SEQUENCE [LARGE SCALE GENOMIC DNA]</scope>
    <source>
        <strain evidence="5 6">THI036</strain>
    </source>
</reference>
<evidence type="ECO:0000313" key="5">
    <source>
        <dbReference type="EMBL" id="OAD21389.1"/>
    </source>
</evidence>
<name>A0A176S0B3_9GAMM</name>
<protein>
    <submittedName>
        <fullName evidence="5">Signal transduction response regulator, receiver region domain protein</fullName>
    </submittedName>
</protein>
<evidence type="ECO:0000313" key="6">
    <source>
        <dbReference type="Proteomes" id="UP000076962"/>
    </source>
</evidence>
<accession>A0A176S0B3</accession>
<dbReference type="PANTHER" id="PTHR44591">
    <property type="entry name" value="STRESS RESPONSE REGULATOR PROTEIN 1"/>
    <property type="match status" value="1"/>
</dbReference>
<dbReference type="EMBL" id="LUTY01001669">
    <property type="protein sequence ID" value="OAD21389.1"/>
    <property type="molecule type" value="Genomic_DNA"/>
</dbReference>
<evidence type="ECO:0000256" key="1">
    <source>
        <dbReference type="ARBA" id="ARBA00022553"/>
    </source>
</evidence>
<feature type="non-terminal residue" evidence="5">
    <location>
        <position position="78"/>
    </location>
</feature>
<dbReference type="SUPFAM" id="SSF52172">
    <property type="entry name" value="CheY-like"/>
    <property type="match status" value="1"/>
</dbReference>
<dbReference type="PANTHER" id="PTHR44591:SF14">
    <property type="entry name" value="PROTEIN PILG"/>
    <property type="match status" value="1"/>
</dbReference>
<dbReference type="PROSITE" id="PS50110">
    <property type="entry name" value="RESPONSE_REGULATORY"/>
    <property type="match status" value="1"/>
</dbReference>
<gene>
    <name evidence="5" type="ORF">THIOM_002845</name>
</gene>
<evidence type="ECO:0000256" key="2">
    <source>
        <dbReference type="ARBA" id="ARBA00023012"/>
    </source>
</evidence>
<evidence type="ECO:0000256" key="3">
    <source>
        <dbReference type="PROSITE-ProRule" id="PRU00169"/>
    </source>
</evidence>
<dbReference type="Pfam" id="PF00072">
    <property type="entry name" value="Response_reg"/>
    <property type="match status" value="1"/>
</dbReference>
<keyword evidence="1 3" id="KW-0597">Phosphoprotein</keyword>
<comment type="caution">
    <text evidence="5">The sequence shown here is derived from an EMBL/GenBank/DDBJ whole genome shotgun (WGS) entry which is preliminary data.</text>
</comment>
<dbReference type="InterPro" id="IPR050595">
    <property type="entry name" value="Bact_response_regulator"/>
</dbReference>
<dbReference type="InterPro" id="IPR001789">
    <property type="entry name" value="Sig_transdc_resp-reg_receiver"/>
</dbReference>
<dbReference type="InterPro" id="IPR011006">
    <property type="entry name" value="CheY-like_superfamily"/>
</dbReference>
<feature type="modified residue" description="4-aspartylphosphate" evidence="3">
    <location>
        <position position="57"/>
    </location>
</feature>
<dbReference type="GO" id="GO:0000160">
    <property type="term" value="P:phosphorelay signal transduction system"/>
    <property type="evidence" value="ECO:0007669"/>
    <property type="project" value="UniProtKB-KW"/>
</dbReference>
<dbReference type="Proteomes" id="UP000076962">
    <property type="component" value="Unassembled WGS sequence"/>
</dbReference>
<keyword evidence="2" id="KW-0902">Two-component regulatory system</keyword>